<organism evidence="1 2">
    <name type="scientific">Kibdelosporangium philippinense</name>
    <dbReference type="NCBI Taxonomy" id="211113"/>
    <lineage>
        <taxon>Bacteria</taxon>
        <taxon>Bacillati</taxon>
        <taxon>Actinomycetota</taxon>
        <taxon>Actinomycetes</taxon>
        <taxon>Pseudonocardiales</taxon>
        <taxon>Pseudonocardiaceae</taxon>
        <taxon>Kibdelosporangium</taxon>
    </lineage>
</organism>
<evidence type="ECO:0000313" key="1">
    <source>
        <dbReference type="EMBL" id="MCE7003758.1"/>
    </source>
</evidence>
<dbReference type="EMBL" id="JAJVCN010000001">
    <property type="protein sequence ID" value="MCE7003758.1"/>
    <property type="molecule type" value="Genomic_DNA"/>
</dbReference>
<keyword evidence="2" id="KW-1185">Reference proteome</keyword>
<gene>
    <name evidence="1" type="ORF">LWC34_13110</name>
</gene>
<accession>A0ABS8Z799</accession>
<dbReference type="Proteomes" id="UP001521150">
    <property type="component" value="Unassembled WGS sequence"/>
</dbReference>
<reference evidence="1 2" key="1">
    <citation type="submission" date="2021-12" db="EMBL/GenBank/DDBJ databases">
        <title>Genome sequence of Kibdelosporangium philippinense ATCC 49844.</title>
        <authorList>
            <person name="Fedorov E.A."/>
            <person name="Omeragic M."/>
            <person name="Shalygina K.F."/>
            <person name="Maclea K.S."/>
        </authorList>
    </citation>
    <scope>NUCLEOTIDE SEQUENCE [LARGE SCALE GENOMIC DNA]</scope>
    <source>
        <strain evidence="1 2">ATCC 49844</strain>
    </source>
</reference>
<dbReference type="RefSeq" id="WP_233725320.1">
    <property type="nucleotide sequence ID" value="NZ_JAJVCN010000001.1"/>
</dbReference>
<name>A0ABS8Z799_9PSEU</name>
<sequence length="90" mass="9931">MIGHHVTPKVLGKELRDYAEHPDRRTCRVAHVASGNVAVQLPQRRSGLDAHFVAQQPELHVLFDSRQYISSSAAVLGGAIVRYLYCIGPV</sequence>
<evidence type="ECO:0000313" key="2">
    <source>
        <dbReference type="Proteomes" id="UP001521150"/>
    </source>
</evidence>
<proteinExistence type="predicted"/>
<protein>
    <submittedName>
        <fullName evidence="1">Uncharacterized protein</fullName>
    </submittedName>
</protein>
<comment type="caution">
    <text evidence="1">The sequence shown here is derived from an EMBL/GenBank/DDBJ whole genome shotgun (WGS) entry which is preliminary data.</text>
</comment>